<gene>
    <name evidence="2" type="ORF">CGS55_05165</name>
</gene>
<feature type="transmembrane region" description="Helical" evidence="1">
    <location>
        <begin position="163"/>
        <end position="183"/>
    </location>
</feature>
<dbReference type="Pfam" id="PF11193">
    <property type="entry name" value="DUF2812"/>
    <property type="match status" value="1"/>
</dbReference>
<dbReference type="AlphaFoldDB" id="A0A2A7A1X9"/>
<evidence type="ECO:0008006" key="4">
    <source>
        <dbReference type="Google" id="ProtNLM"/>
    </source>
</evidence>
<reference evidence="2 3" key="1">
    <citation type="journal article" date="2017" name="Front. Microbiol.">
        <title>New Insights into the Diversity of the Genus Faecalibacterium.</title>
        <authorList>
            <person name="Benevides L."/>
            <person name="Burman S."/>
            <person name="Martin R."/>
            <person name="Robert V."/>
            <person name="Thomas M."/>
            <person name="Miquel S."/>
            <person name="Chain F."/>
            <person name="Sokol H."/>
            <person name="Bermudez-Humaran L.G."/>
            <person name="Morrison M."/>
            <person name="Langella P."/>
            <person name="Azevedo V.A."/>
            <person name="Chatel J.M."/>
            <person name="Soares S."/>
        </authorList>
    </citation>
    <scope>NUCLEOTIDE SEQUENCE [LARGE SCALE GENOMIC DNA]</scope>
    <source>
        <strain evidence="2 3">CNCM I 4546</strain>
    </source>
</reference>
<name>A0A2A7A1X9_9FIRM</name>
<feature type="transmembrane region" description="Helical" evidence="1">
    <location>
        <begin position="137"/>
        <end position="157"/>
    </location>
</feature>
<evidence type="ECO:0000313" key="3">
    <source>
        <dbReference type="Proteomes" id="UP000219901"/>
    </source>
</evidence>
<protein>
    <recommendedName>
        <fullName evidence="4">DUF2812 domain-containing protein</fullName>
    </recommendedName>
</protein>
<organism evidence="2 3">
    <name type="scientific">Faecalibacterium prausnitzii</name>
    <dbReference type="NCBI Taxonomy" id="853"/>
    <lineage>
        <taxon>Bacteria</taxon>
        <taxon>Bacillati</taxon>
        <taxon>Bacillota</taxon>
        <taxon>Clostridia</taxon>
        <taxon>Eubacteriales</taxon>
        <taxon>Oscillospiraceae</taxon>
        <taxon>Faecalibacterium</taxon>
    </lineage>
</organism>
<keyword evidence="1" id="KW-0472">Membrane</keyword>
<proteinExistence type="predicted"/>
<evidence type="ECO:0000313" key="2">
    <source>
        <dbReference type="EMBL" id="PDX73150.1"/>
    </source>
</evidence>
<dbReference type="EMBL" id="NMTV01000034">
    <property type="protein sequence ID" value="PDX73150.1"/>
    <property type="molecule type" value="Genomic_DNA"/>
</dbReference>
<comment type="caution">
    <text evidence="2">The sequence shown here is derived from an EMBL/GenBank/DDBJ whole genome shotgun (WGS) entry which is preliminary data.</text>
</comment>
<evidence type="ECO:0000256" key="1">
    <source>
        <dbReference type="SAM" id="Phobius"/>
    </source>
</evidence>
<dbReference type="Proteomes" id="UP000219901">
    <property type="component" value="Unassembled WGS sequence"/>
</dbReference>
<accession>A0A2A7A1X9</accession>
<keyword evidence="1" id="KW-1133">Transmembrane helix</keyword>
<sequence length="195" mass="23204">MRYKKVRFFGCLLSLQEKWLNRMSQQGYHLINTSRAIYEFETCTPGEYQYKIDYIGHRSRESSDKYVEFLQSLGYVVFFKNINLNYSLAKVQFRPWAESGGKLSTPKTTLNKELLIVEKKNDGKPFELYTTLEDKLALYKSAQSAWIFFFFIFMIMAVLMKSFIYSALAITCLIIVIVYWFPIYKIIKERRTRED</sequence>
<dbReference type="InterPro" id="IPR021359">
    <property type="entry name" value="DUF2812"/>
</dbReference>
<keyword evidence="1" id="KW-0812">Transmembrane</keyword>
<dbReference type="RefSeq" id="WP_097782884.1">
    <property type="nucleotide sequence ID" value="NZ_NMTV01000034.1"/>
</dbReference>